<gene>
    <name evidence="1" type="ORF">DWX04_01475</name>
</gene>
<proteinExistence type="predicted"/>
<protein>
    <submittedName>
        <fullName evidence="1">Uncharacterized protein</fullName>
    </submittedName>
</protein>
<comment type="caution">
    <text evidence="1">The sequence shown here is derived from an EMBL/GenBank/DDBJ whole genome shotgun (WGS) entry which is preliminary data.</text>
</comment>
<dbReference type="EMBL" id="QRXI01000002">
    <property type="protein sequence ID" value="RGT97738.1"/>
    <property type="molecule type" value="Genomic_DNA"/>
</dbReference>
<accession>A0A412R1W8</accession>
<sequence>MSKDRYAISGKSSFFSGIPKKRVFPRNSLHITSRIDEKSIGKKKKNWGGCALVTIASTIVRTIKKQNIMNQKNHENEKQYEIYWNEKRTLALQIANWAKNSTDYPAEAVTRFLRQYGGGDIFGRLIAVQSVVIDTIALVNSSQLTRIDNRLLAHAANDQLFQEQ</sequence>
<dbReference type="Proteomes" id="UP000283833">
    <property type="component" value="Unassembled WGS sequence"/>
</dbReference>
<evidence type="ECO:0000313" key="2">
    <source>
        <dbReference type="Proteomes" id="UP000283833"/>
    </source>
</evidence>
<evidence type="ECO:0000313" key="1">
    <source>
        <dbReference type="EMBL" id="RGT97738.1"/>
    </source>
</evidence>
<name>A0A412R1W8_PHOVU</name>
<organism evidence="1 2">
    <name type="scientific">Phocaeicola vulgatus</name>
    <name type="common">Bacteroides vulgatus</name>
    <dbReference type="NCBI Taxonomy" id="821"/>
    <lineage>
        <taxon>Bacteria</taxon>
        <taxon>Pseudomonadati</taxon>
        <taxon>Bacteroidota</taxon>
        <taxon>Bacteroidia</taxon>
        <taxon>Bacteroidales</taxon>
        <taxon>Bacteroidaceae</taxon>
        <taxon>Phocaeicola</taxon>
    </lineage>
</organism>
<dbReference type="AlphaFoldDB" id="A0A412R1W8"/>
<reference evidence="1 2" key="1">
    <citation type="submission" date="2018-08" db="EMBL/GenBank/DDBJ databases">
        <title>A genome reference for cultivated species of the human gut microbiota.</title>
        <authorList>
            <person name="Zou Y."/>
            <person name="Xue W."/>
            <person name="Luo G."/>
        </authorList>
    </citation>
    <scope>NUCLEOTIDE SEQUENCE [LARGE SCALE GENOMIC DNA]</scope>
    <source>
        <strain evidence="1 2">AF18-14</strain>
    </source>
</reference>